<sequence>MQVSAKQAGIIQGCWVNVTVDFKIHQTETKFARNVYRGEYIMRLPLCTGIDLARLADCWAG</sequence>
<accession>A0ABD7VEJ3</accession>
<evidence type="ECO:0000313" key="1">
    <source>
        <dbReference type="EMBL" id="VVO86368.1"/>
    </source>
</evidence>
<evidence type="ECO:0000313" key="2">
    <source>
        <dbReference type="Proteomes" id="UP000325779"/>
    </source>
</evidence>
<dbReference type="AlphaFoldDB" id="A0ABD7VEJ3"/>
<protein>
    <submittedName>
        <fullName evidence="1">Uncharacterized protein</fullName>
    </submittedName>
</protein>
<name>A0ABD7VEJ3_PSEFL</name>
<dbReference type="EMBL" id="CABVIJ010000008">
    <property type="protein sequence ID" value="VVO86368.1"/>
    <property type="molecule type" value="Genomic_DNA"/>
</dbReference>
<dbReference type="Proteomes" id="UP000325779">
    <property type="component" value="Unassembled WGS sequence"/>
</dbReference>
<reference evidence="1 2" key="1">
    <citation type="submission" date="2019-09" db="EMBL/GenBank/DDBJ databases">
        <authorList>
            <person name="Chandra G."/>
            <person name="Truman W A."/>
        </authorList>
    </citation>
    <scope>NUCLEOTIDE SEQUENCE [LARGE SCALE GENOMIC DNA]</scope>
    <source>
        <strain evidence="1">PS732</strain>
    </source>
</reference>
<organism evidence="1 2">
    <name type="scientific">Pseudomonas fluorescens</name>
    <dbReference type="NCBI Taxonomy" id="294"/>
    <lineage>
        <taxon>Bacteria</taxon>
        <taxon>Pseudomonadati</taxon>
        <taxon>Pseudomonadota</taxon>
        <taxon>Gammaproteobacteria</taxon>
        <taxon>Pseudomonadales</taxon>
        <taxon>Pseudomonadaceae</taxon>
        <taxon>Pseudomonas</taxon>
    </lineage>
</organism>
<comment type="caution">
    <text evidence="1">The sequence shown here is derived from an EMBL/GenBank/DDBJ whole genome shotgun (WGS) entry which is preliminary data.</text>
</comment>
<gene>
    <name evidence="1" type="ORF">PS732_02113</name>
</gene>
<proteinExistence type="predicted"/>